<dbReference type="RefSeq" id="WP_344844937.1">
    <property type="nucleotide sequence ID" value="NZ_BAABAA010000007.1"/>
</dbReference>
<dbReference type="EMBL" id="BAABAA010000007">
    <property type="protein sequence ID" value="GAA3576463.1"/>
    <property type="molecule type" value="Genomic_DNA"/>
</dbReference>
<comment type="caution">
    <text evidence="1">The sequence shown here is derived from an EMBL/GenBank/DDBJ whole genome shotgun (WGS) entry which is preliminary data.</text>
</comment>
<name>A0ABP6Y3N8_9ACTN</name>
<evidence type="ECO:0000313" key="1">
    <source>
        <dbReference type="EMBL" id="GAA3576463.1"/>
    </source>
</evidence>
<proteinExistence type="predicted"/>
<gene>
    <name evidence="1" type="ORF">GCM10022235_52870</name>
</gene>
<protein>
    <submittedName>
        <fullName evidence="1">Uncharacterized protein</fullName>
    </submittedName>
</protein>
<dbReference type="Proteomes" id="UP001501222">
    <property type="component" value="Unassembled WGS sequence"/>
</dbReference>
<evidence type="ECO:0000313" key="2">
    <source>
        <dbReference type="Proteomes" id="UP001501222"/>
    </source>
</evidence>
<organism evidence="1 2">
    <name type="scientific">Kribbella ginsengisoli</name>
    <dbReference type="NCBI Taxonomy" id="363865"/>
    <lineage>
        <taxon>Bacteria</taxon>
        <taxon>Bacillati</taxon>
        <taxon>Actinomycetota</taxon>
        <taxon>Actinomycetes</taxon>
        <taxon>Propionibacteriales</taxon>
        <taxon>Kribbellaceae</taxon>
        <taxon>Kribbella</taxon>
    </lineage>
</organism>
<sequence length="118" mass="13241">MSYDLAVWEGDRPASNEEAAATFQALYEKYVEDEEDTHPSPRLTAYVEALLARWPDITEEAGDESPWASGPLVEEIVGPFMYFPMGWSRSEEASAFAADVAHAHGLVCYDPQMERLRP</sequence>
<keyword evidence="2" id="KW-1185">Reference proteome</keyword>
<accession>A0ABP6Y3N8</accession>
<reference evidence="2" key="1">
    <citation type="journal article" date="2019" name="Int. J. Syst. Evol. Microbiol.">
        <title>The Global Catalogue of Microorganisms (GCM) 10K type strain sequencing project: providing services to taxonomists for standard genome sequencing and annotation.</title>
        <authorList>
            <consortium name="The Broad Institute Genomics Platform"/>
            <consortium name="The Broad Institute Genome Sequencing Center for Infectious Disease"/>
            <person name="Wu L."/>
            <person name="Ma J."/>
        </authorList>
    </citation>
    <scope>NUCLEOTIDE SEQUENCE [LARGE SCALE GENOMIC DNA]</scope>
    <source>
        <strain evidence="2">JCM 16928</strain>
    </source>
</reference>